<feature type="domain" description="Thioesterase" evidence="2">
    <location>
        <begin position="23"/>
        <end position="238"/>
    </location>
</feature>
<organism evidence="3 4">
    <name type="scientific">Amycolatopsis keratiniphila subsp. keratiniphila</name>
    <dbReference type="NCBI Taxonomy" id="227715"/>
    <lineage>
        <taxon>Bacteria</taxon>
        <taxon>Bacillati</taxon>
        <taxon>Actinomycetota</taxon>
        <taxon>Actinomycetes</taxon>
        <taxon>Pseudonocardiales</taxon>
        <taxon>Pseudonocardiaceae</taxon>
        <taxon>Amycolatopsis</taxon>
        <taxon>Amycolatopsis japonica group</taxon>
    </lineage>
</organism>
<dbReference type="Gene3D" id="3.40.50.1820">
    <property type="entry name" value="alpha/beta hydrolase"/>
    <property type="match status" value="1"/>
</dbReference>
<dbReference type="PANTHER" id="PTHR11487:SF0">
    <property type="entry name" value="S-ACYL FATTY ACID SYNTHASE THIOESTERASE, MEDIUM CHAIN"/>
    <property type="match status" value="1"/>
</dbReference>
<dbReference type="PANTHER" id="PTHR11487">
    <property type="entry name" value="THIOESTERASE"/>
    <property type="match status" value="1"/>
</dbReference>
<accession>A0A1W2M2T9</accession>
<dbReference type="GO" id="GO:0008610">
    <property type="term" value="P:lipid biosynthetic process"/>
    <property type="evidence" value="ECO:0007669"/>
    <property type="project" value="TreeGrafter"/>
</dbReference>
<dbReference type="AlphaFoldDB" id="A0A1W2M2T9"/>
<dbReference type="Proteomes" id="UP000076660">
    <property type="component" value="Unassembled WGS sequence"/>
</dbReference>
<evidence type="ECO:0000313" key="3">
    <source>
        <dbReference type="EMBL" id="ONF74356.1"/>
    </source>
</evidence>
<gene>
    <name evidence="3" type="ORF">AVR91_0203410</name>
</gene>
<dbReference type="InterPro" id="IPR001031">
    <property type="entry name" value="Thioesterase"/>
</dbReference>
<comment type="similarity">
    <text evidence="1">Belongs to the thioesterase family.</text>
</comment>
<dbReference type="InterPro" id="IPR012223">
    <property type="entry name" value="TEII"/>
</dbReference>
<evidence type="ECO:0000256" key="1">
    <source>
        <dbReference type="ARBA" id="ARBA00007169"/>
    </source>
</evidence>
<protein>
    <recommendedName>
        <fullName evidence="2">Thioesterase domain-containing protein</fullName>
    </recommendedName>
</protein>
<reference evidence="3 4" key="1">
    <citation type="submission" date="2016-12" db="EMBL/GenBank/DDBJ databases">
        <title>Amycolatopsis keratiniphila subsp. keratiniphila genome sequencing and assembly.</title>
        <authorList>
            <person name="Mayilraj S."/>
            <person name="Kaur N."/>
        </authorList>
    </citation>
    <scope>NUCLEOTIDE SEQUENCE [LARGE SCALE GENOMIC DNA]</scope>
    <source>
        <strain evidence="3 4">DSM 44409</strain>
    </source>
</reference>
<dbReference type="OrthoDB" id="4169718at2"/>
<dbReference type="SUPFAM" id="SSF53474">
    <property type="entry name" value="alpha/beta-Hydrolases"/>
    <property type="match status" value="1"/>
</dbReference>
<dbReference type="Pfam" id="PF00975">
    <property type="entry name" value="Thioesterase"/>
    <property type="match status" value="1"/>
</dbReference>
<dbReference type="RefSeq" id="WP_063271286.1">
    <property type="nucleotide sequence ID" value="NZ_LQMT02000005.1"/>
</dbReference>
<name>A0A1W2M2T9_9PSEU</name>
<dbReference type="EMBL" id="LQMT02000005">
    <property type="protein sequence ID" value="ONF74356.1"/>
    <property type="molecule type" value="Genomic_DNA"/>
</dbReference>
<proteinExistence type="inferred from homology"/>
<dbReference type="InterPro" id="IPR029058">
    <property type="entry name" value="AB_hydrolase_fold"/>
</dbReference>
<evidence type="ECO:0000259" key="2">
    <source>
        <dbReference type="Pfam" id="PF00975"/>
    </source>
</evidence>
<sequence>MNRAKSADRAWRCPAPNPGARVRLLCFAHAGAAASVFRPWTELLPPWIELHAAQLPGREDRWGEPAQTTMSGVVADLLPGLTALADRPTVLFGHSLGATIAYEAAYALGSAGHLVVSGKETPYQHQRDSFHTAPDAELAAEVARLRGARPTSMAALGGDYLLPILRADYAVNETYLPVMGRERLACPITALTGVDDGELTSAHVHAWAGYTRAEFRAVFVPGDHFHVFDHPAATIAAITTAAAALAEGTA</sequence>
<evidence type="ECO:0000313" key="4">
    <source>
        <dbReference type="Proteomes" id="UP000076660"/>
    </source>
</evidence>
<comment type="caution">
    <text evidence="3">The sequence shown here is derived from an EMBL/GenBank/DDBJ whole genome shotgun (WGS) entry which is preliminary data.</text>
</comment>